<evidence type="ECO:0000313" key="4">
    <source>
        <dbReference type="EMBL" id="MEK0145421.1"/>
    </source>
</evidence>
<feature type="chain" id="PRO_5040973858" description="Secreted protein" evidence="2">
    <location>
        <begin position="23"/>
        <end position="188"/>
    </location>
</feature>
<evidence type="ECO:0000256" key="1">
    <source>
        <dbReference type="SAM" id="MobiDB-lite"/>
    </source>
</evidence>
<dbReference type="PROSITE" id="PS51257">
    <property type="entry name" value="PROKAR_LIPOPROTEIN"/>
    <property type="match status" value="1"/>
</dbReference>
<keyword evidence="6" id="KW-1185">Reference proteome</keyword>
<proteinExistence type="predicted"/>
<comment type="caution">
    <text evidence="3">The sequence shown here is derived from an EMBL/GenBank/DDBJ whole genome shotgun (WGS) entry which is preliminary data.</text>
</comment>
<feature type="compositionally biased region" description="Low complexity" evidence="1">
    <location>
        <begin position="22"/>
        <end position="61"/>
    </location>
</feature>
<evidence type="ECO:0008006" key="7">
    <source>
        <dbReference type="Google" id="ProtNLM"/>
    </source>
</evidence>
<gene>
    <name evidence="3" type="ORF">L8V22_05925</name>
    <name evidence="4" type="ORF">WMQ01_04945</name>
</gene>
<feature type="region of interest" description="Disordered" evidence="1">
    <location>
        <begin position="21"/>
        <end position="80"/>
    </location>
</feature>
<evidence type="ECO:0000313" key="3">
    <source>
        <dbReference type="EMBL" id="MCZ9296101.1"/>
    </source>
</evidence>
<keyword evidence="2" id="KW-0732">Signal</keyword>
<sequence>MPRKSPALFVGVALTLFLSACSSPDSETSPETSATSSTTSSSTATSSSSTASSAATSSSEESVAEKPAHSVAPEPETQAEAAAAEPELLYCDPGNLTIIGTFSDGTERPTELCDTPAHRRSVRAEGVCGSLDGRYKYPEEWAELCNGGLPPSDSDSFNDYGDVDAGYTPEYDAVLDTPAFADTGAVEG</sequence>
<dbReference type="Proteomes" id="UP001371299">
    <property type="component" value="Unassembled WGS sequence"/>
</dbReference>
<accession>A0A9X3LYM2</accession>
<dbReference type="Proteomes" id="UP001146439">
    <property type="component" value="Unassembled WGS sequence"/>
</dbReference>
<reference evidence="3" key="1">
    <citation type="submission" date="2022-02" db="EMBL/GenBank/DDBJ databases">
        <title>Corynebacterium sp. from urogenital microbiome.</title>
        <authorList>
            <person name="Cappelli E.A."/>
            <person name="Ribeiro T.G."/>
            <person name="Peixe L."/>
        </authorList>
    </citation>
    <scope>NUCLEOTIDE SEQUENCE</scope>
    <source>
        <strain evidence="3">C21Ua_68</strain>
    </source>
</reference>
<evidence type="ECO:0000313" key="5">
    <source>
        <dbReference type="Proteomes" id="UP001146439"/>
    </source>
</evidence>
<dbReference type="EMBL" id="JBBMGJ010000007">
    <property type="protein sequence ID" value="MEK0145421.1"/>
    <property type="molecule type" value="Genomic_DNA"/>
</dbReference>
<dbReference type="EMBL" id="JAKMUZ010000009">
    <property type="protein sequence ID" value="MCZ9296101.1"/>
    <property type="molecule type" value="Genomic_DNA"/>
</dbReference>
<feature type="signal peptide" evidence="2">
    <location>
        <begin position="1"/>
        <end position="22"/>
    </location>
</feature>
<protein>
    <recommendedName>
        <fullName evidence="7">Secreted protein</fullName>
    </recommendedName>
</protein>
<dbReference type="RefSeq" id="WP_238801473.1">
    <property type="nucleotide sequence ID" value="NZ_JAKMUZ010000009.1"/>
</dbReference>
<name>A0A9X3LYM2_9CORY</name>
<dbReference type="AlphaFoldDB" id="A0A9X3LYM2"/>
<evidence type="ECO:0000313" key="6">
    <source>
        <dbReference type="Proteomes" id="UP001371299"/>
    </source>
</evidence>
<organism evidence="3 5">
    <name type="scientific">Corynebacterium yonathiae</name>
    <dbReference type="NCBI Taxonomy" id="2913504"/>
    <lineage>
        <taxon>Bacteria</taxon>
        <taxon>Bacillati</taxon>
        <taxon>Actinomycetota</taxon>
        <taxon>Actinomycetes</taxon>
        <taxon>Mycobacteriales</taxon>
        <taxon>Corynebacteriaceae</taxon>
        <taxon>Corynebacterium</taxon>
    </lineage>
</organism>
<reference evidence="4 6" key="2">
    <citation type="submission" date="2024-01" db="EMBL/GenBank/DDBJ databases">
        <title>Description of two novel Corynebacterium species isolated from human nasal passages and skin.</title>
        <authorList>
            <person name="Popowitch E."/>
            <person name="Tran T.H."/>
            <person name="Escapa I.F."/>
            <person name="Bhatt E."/>
            <person name="Sozat A.K."/>
            <person name="Roberts A.Q."/>
            <person name="Segre J.A."/>
            <person name="Kong H."/>
            <person name="Conlan S."/>
            <person name="Lemon K.P."/>
            <person name="Kelly M.S."/>
        </authorList>
    </citation>
    <scope>NUCLEOTIDE SEQUENCE [LARGE SCALE GENOMIC DNA]</scope>
    <source>
        <strain evidence="4 6">KPL2619</strain>
    </source>
</reference>
<evidence type="ECO:0000256" key="2">
    <source>
        <dbReference type="SAM" id="SignalP"/>
    </source>
</evidence>